<feature type="transmembrane region" description="Helical" evidence="1">
    <location>
        <begin position="12"/>
        <end position="30"/>
    </location>
</feature>
<evidence type="ECO:0000259" key="2">
    <source>
        <dbReference type="Pfam" id="PF11127"/>
    </source>
</evidence>
<feature type="domain" description="Inner membrane protein YgaP-like transmembrane" evidence="2">
    <location>
        <begin position="1"/>
        <end position="64"/>
    </location>
</feature>
<organism evidence="3 4">
    <name type="scientific">Propioniciclava coleopterorum</name>
    <dbReference type="NCBI Taxonomy" id="2714937"/>
    <lineage>
        <taxon>Bacteria</taxon>
        <taxon>Bacillati</taxon>
        <taxon>Actinomycetota</taxon>
        <taxon>Actinomycetes</taxon>
        <taxon>Propionibacteriales</taxon>
        <taxon>Propionibacteriaceae</taxon>
        <taxon>Propioniciclava</taxon>
    </lineage>
</organism>
<dbReference type="Proteomes" id="UP000501058">
    <property type="component" value="Chromosome"/>
</dbReference>
<reference evidence="3 4" key="1">
    <citation type="submission" date="2020-03" db="EMBL/GenBank/DDBJ databases">
        <title>Propioniciclava sp. nov., isolated from Hydrophilus acuminatus.</title>
        <authorList>
            <person name="Hyun D.-W."/>
            <person name="Bae J.-W."/>
        </authorList>
    </citation>
    <scope>NUCLEOTIDE SEQUENCE [LARGE SCALE GENOMIC DNA]</scope>
    <source>
        <strain evidence="3 4">HDW11</strain>
    </source>
</reference>
<gene>
    <name evidence="3" type="ORF">G7070_14230</name>
</gene>
<evidence type="ECO:0000256" key="1">
    <source>
        <dbReference type="SAM" id="Phobius"/>
    </source>
</evidence>
<proteinExistence type="predicted"/>
<dbReference type="RefSeq" id="WP_166234275.1">
    <property type="nucleotide sequence ID" value="NZ_CP049865.1"/>
</dbReference>
<accession>A0A6G7Y8I6</accession>
<name>A0A6G7Y8I6_9ACTN</name>
<dbReference type="AlphaFoldDB" id="A0A6G7Y8I6"/>
<keyword evidence="4" id="KW-1185">Reference proteome</keyword>
<keyword evidence="1" id="KW-0472">Membrane</keyword>
<keyword evidence="1" id="KW-0812">Transmembrane</keyword>
<evidence type="ECO:0000313" key="3">
    <source>
        <dbReference type="EMBL" id="QIK73204.1"/>
    </source>
</evidence>
<dbReference type="Pfam" id="PF11127">
    <property type="entry name" value="YgaP-like_TM"/>
    <property type="match status" value="1"/>
</dbReference>
<dbReference type="KEGG" id="prv:G7070_14230"/>
<dbReference type="InterPro" id="IPR021309">
    <property type="entry name" value="YgaP-like_TM"/>
</dbReference>
<sequence>MRRNEGPIDRGIRAALGVVAIVGGILAGGVPAVLLYVVGAVLLVTAAVGWCPLYRVLGVSTCPVPRQPSES</sequence>
<evidence type="ECO:0000313" key="4">
    <source>
        <dbReference type="Proteomes" id="UP000501058"/>
    </source>
</evidence>
<keyword evidence="1" id="KW-1133">Transmembrane helix</keyword>
<dbReference type="Gene3D" id="6.10.140.1340">
    <property type="match status" value="1"/>
</dbReference>
<protein>
    <submittedName>
        <fullName evidence="3">DUF2892 domain-containing protein</fullName>
    </submittedName>
</protein>
<dbReference type="EMBL" id="CP049865">
    <property type="protein sequence ID" value="QIK73204.1"/>
    <property type="molecule type" value="Genomic_DNA"/>
</dbReference>
<feature type="transmembrane region" description="Helical" evidence="1">
    <location>
        <begin position="36"/>
        <end position="57"/>
    </location>
</feature>